<name>A0A101RN06_9ACTN</name>
<dbReference type="FunFam" id="1.10.1200.10:FF:000016">
    <property type="entry name" value="Non-ribosomal peptide synthase"/>
    <property type="match status" value="1"/>
</dbReference>
<organism evidence="7 8">
    <name type="scientific">Streptomyces canus</name>
    <dbReference type="NCBI Taxonomy" id="58343"/>
    <lineage>
        <taxon>Bacteria</taxon>
        <taxon>Bacillati</taxon>
        <taxon>Actinomycetota</taxon>
        <taxon>Actinomycetes</taxon>
        <taxon>Kitasatosporales</taxon>
        <taxon>Streptomycetaceae</taxon>
        <taxon>Streptomyces</taxon>
        <taxon>Streptomyces aurantiacus group</taxon>
    </lineage>
</organism>
<dbReference type="FunFam" id="3.30.300.30:FF:000010">
    <property type="entry name" value="Enterobactin synthetase component F"/>
    <property type="match status" value="2"/>
</dbReference>
<dbReference type="FunFam" id="3.40.50.980:FF:000001">
    <property type="entry name" value="Non-ribosomal peptide synthetase"/>
    <property type="match status" value="2"/>
</dbReference>
<dbReference type="CDD" id="cd19544">
    <property type="entry name" value="E-C_NRPS"/>
    <property type="match status" value="1"/>
</dbReference>
<protein>
    <recommendedName>
        <fullName evidence="6">Carrier domain-containing protein</fullName>
    </recommendedName>
</protein>
<evidence type="ECO:0000313" key="8">
    <source>
        <dbReference type="Proteomes" id="UP000053669"/>
    </source>
</evidence>
<dbReference type="InterPro" id="IPR009081">
    <property type="entry name" value="PP-bd_ACP"/>
</dbReference>
<dbReference type="GO" id="GO:0017000">
    <property type="term" value="P:antibiotic biosynthetic process"/>
    <property type="evidence" value="ECO:0007669"/>
    <property type="project" value="UniProtKB-ARBA"/>
</dbReference>
<dbReference type="FunFam" id="3.30.559.10:FF:000012">
    <property type="entry name" value="Non-ribosomal peptide synthetase"/>
    <property type="match status" value="2"/>
</dbReference>
<dbReference type="Proteomes" id="UP000053669">
    <property type="component" value="Unassembled WGS sequence"/>
</dbReference>
<feature type="domain" description="Carrier" evidence="6">
    <location>
        <begin position="985"/>
        <end position="1060"/>
    </location>
</feature>
<dbReference type="InterPro" id="IPR020845">
    <property type="entry name" value="AMP-binding_CS"/>
</dbReference>
<dbReference type="GO" id="GO:0043041">
    <property type="term" value="P:amino acid activation for nonribosomal peptide biosynthetic process"/>
    <property type="evidence" value="ECO:0007669"/>
    <property type="project" value="TreeGrafter"/>
</dbReference>
<dbReference type="SUPFAM" id="SSF52777">
    <property type="entry name" value="CoA-dependent acyltransferases"/>
    <property type="match status" value="6"/>
</dbReference>
<evidence type="ECO:0000256" key="5">
    <source>
        <dbReference type="SAM" id="MobiDB-lite"/>
    </source>
</evidence>
<dbReference type="Gene3D" id="3.40.50.980">
    <property type="match status" value="4"/>
</dbReference>
<evidence type="ECO:0000259" key="6">
    <source>
        <dbReference type="PROSITE" id="PS50075"/>
    </source>
</evidence>
<dbReference type="FunFam" id="1.10.1200.10:FF:000005">
    <property type="entry name" value="Nonribosomal peptide synthetase 1"/>
    <property type="match status" value="1"/>
</dbReference>
<reference evidence="7 8" key="1">
    <citation type="submission" date="2015-10" db="EMBL/GenBank/DDBJ databases">
        <title>Draft genome sequence of Streptomyces canus DSM 40017, type strain for the species Streptomyces canus.</title>
        <authorList>
            <person name="Ruckert C."/>
            <person name="Winkler A."/>
            <person name="Kalinowski J."/>
            <person name="Kampfer P."/>
            <person name="Glaeser S."/>
        </authorList>
    </citation>
    <scope>NUCLEOTIDE SEQUENCE [LARGE SCALE GENOMIC DNA]</scope>
    <source>
        <strain evidence="7 8">DSM 40017</strain>
    </source>
</reference>
<dbReference type="NCBIfam" id="TIGR01733">
    <property type="entry name" value="AA-adenyl-dom"/>
    <property type="match status" value="2"/>
</dbReference>
<dbReference type="CDD" id="cd05930">
    <property type="entry name" value="A_NRPS"/>
    <property type="match status" value="2"/>
</dbReference>
<dbReference type="FunFam" id="3.40.50.12780:FF:000012">
    <property type="entry name" value="Non-ribosomal peptide synthetase"/>
    <property type="match status" value="1"/>
</dbReference>
<evidence type="ECO:0000256" key="3">
    <source>
        <dbReference type="ARBA" id="ARBA00022450"/>
    </source>
</evidence>
<dbReference type="Pfam" id="PF13193">
    <property type="entry name" value="AMP-binding_C"/>
    <property type="match status" value="2"/>
</dbReference>
<feature type="domain" description="Carrier" evidence="6">
    <location>
        <begin position="2052"/>
        <end position="2126"/>
    </location>
</feature>
<dbReference type="CDD" id="cd19540">
    <property type="entry name" value="LCL_NRPS-like"/>
    <property type="match status" value="2"/>
</dbReference>
<dbReference type="InterPro" id="IPR025110">
    <property type="entry name" value="AMP-bd_C"/>
</dbReference>
<keyword evidence="4" id="KW-0597">Phosphoprotein</keyword>
<dbReference type="NCBIfam" id="NF003417">
    <property type="entry name" value="PRK04813.1"/>
    <property type="match status" value="2"/>
</dbReference>
<dbReference type="Gene3D" id="3.30.300.30">
    <property type="match status" value="2"/>
</dbReference>
<dbReference type="Gene3D" id="3.40.50.1820">
    <property type="entry name" value="alpha/beta hydrolase"/>
    <property type="match status" value="1"/>
</dbReference>
<dbReference type="InterPro" id="IPR023213">
    <property type="entry name" value="CAT-like_dom_sf"/>
</dbReference>
<dbReference type="PROSITE" id="PS00012">
    <property type="entry name" value="PHOSPHOPANTETHEINE"/>
    <property type="match status" value="2"/>
</dbReference>
<dbReference type="GO" id="GO:0031177">
    <property type="term" value="F:phosphopantetheine binding"/>
    <property type="evidence" value="ECO:0007669"/>
    <property type="project" value="InterPro"/>
</dbReference>
<dbReference type="Pfam" id="PF00501">
    <property type="entry name" value="AMP-binding"/>
    <property type="match status" value="2"/>
</dbReference>
<keyword evidence="3" id="KW-0596">Phosphopantetheine</keyword>
<sequence>MIPLSFAQRRLWFIEQLNGPSATYNTSLALRLEGAVDRQAMQRALLDVVERHEVLRTVFATADGEPHQHVLTMDELNWELQTAEVAEADFTEAVTEAIGHTFNLAGQAPMRAWLFTSAPEQHVLLLVLHHIAGDGWSRGPLVRDLSTAYEARRAGRTPGWEPLPVQYADYAMWQRELLGDAEDPGSLMSRQIGYWREALAGAPEELELPFDRPRPVTPSQDGHAVVLEVPTEVHAQLVELARAEGVTLFMVLQGALAVLLSRLGAGTDIPIGSAIAGRTDEALKDLVGFFVNSLVLRTNLSGDPTFREVLGRVRRTSLGAFAHQDLPFEALVEELAPTRSLARRNPLFQVMLTLQNAGSASAPSGLELAGVECTPLVVDSSAAKFDIDVLIGERHDAAGRPAGMRGKLIGAADLFHAASVARIAERWTHLLAVLATHTDTRLSRIGLLDAAERHQVLEEWNDTAVDIGAVSVPGLIEAQVARTPDAVALVCEGVEVTYAELDGRANRLARRLVDHGVVPEALVPLLMPRGPEMIAAILAVWKAGGAYLPIDSDYPVERIRLTLQDAAPTVVLVAAGTPSTAVAAAEGVPLLVVDAPAAGLPLSAVEAAPLGAGECRGPLLSDHPAYVIYTSGSTGRSKGVVVTHGGLANYVVWAAGAYGMSGRGGSAPLHSSPAFDLTVTSMLLPLVAGAAVVISPKGGAEGLTELLNTSSGFGLVKVVPAHLPLLAELVAHERLAGAARAWVVGGEALPGSVVRDLLAMAPGSVVVNEYGPTETVVGCCVAEVVPGQEVGDEIPIGRPIANTRLYVLDDFLRPVAAGTAGELYISGAGLARGYLNRPGLTAERFTADPFGQAGSRMYRTGDRARWTADGQLQYLGRADEQLKIRGFRIEPGEIQAVLTAHPSVAQAAVIAGEDPPGDRRLVAYVVPRAADVPVEDLRRFAAERLPEHMVPGAFVVLDTLPLTFNGKLDRKALPAPGRPTGMGRAASTPIEEIVCGAFAHVLGLPNVGADDDFFTLGGHSLLATRLVSRLRRALGVELPLRALFEARTPAALAARLPGADQARSDLTAVAERPEHVPASFAQQRLWFLDQLEGPSSGYNVPVVLRLSGGVDHAAMSAALRDVLERHEVLRTVFPTADGRPYQRVLSMDELDWGLERADVATDDLADAVARARGYAFDLAAEAPIKAWLFATPQDEQVLVLVIHHIAADGWSMGPLGRDLTAAYASRREGRAPQWAPLPVQYADYAIWQLELLGDDSDPDSVISRQLAYWRDTLAGAPEELELPVDHPRPAVPSYAGHNVSLQVPAQVHEQLVELARAEGVTLFMVLQAALAVLLSRLGAGTDIPMGAAVAGRADEALDDLVGCFVNTLVIRNDLSGDPTFREALARVREAGLGAFAHQDVPFERMVESVAPSRSLTRAPLFQAMLTLQNHARAGIALPGLEAGTGSTDLSTSRTTAKFDIDLTVGENFDAQGRPAGLRSLLTAAADLFEAGTAQLLAERWMRVLKVVSADPDRHLSAVNVLDADERRRVLVEWNDTAADVPSASVPEQIEAQVARKPDAIAVVCEGEQLTYAELDARAGRLARELISLGVGPESLVALSMDRSVRLVTAILAVWKAGAAYVPVDPEYPADRIAFVLQDASPVLLVADSSATAAVAVAAEHGVPSLLVDEPATANRPATPASGEPVRQASPQGLAYVIYTSGSTGRPKGVAIAHGGLANAVSVFGPKFGVETGVGVLQFASFSFDASVLDVAVTLTGGGTLVVVGSGERADTALLAELVLETGVRTASVVPSLLRVLDPADLAGLETLLVGAEAIDRRLARLWARGRRLVNTYGPTEATVMVASGDVDPQRGGPVPFGSPIVNTRMYVLDEFLTPVAPGVAGELYVAGAGLARGYVKRPGLTAERFVADPFAADGSRMYRTGDRVRWTGEGELVFVGRADEQVKIRGFRIEPGEVQAVVAECPSVAQAIVVVREDEPGDKRLVAYVVAGEGVEDLRGLPGAVRAFVSGLLPQYMVPAAVVVLETIPLTANGKVDRRTLPAPDYSSGASGSGRGPSTAQEELLCEVFAQVLGVDSVGVDDDFFALGGHSLLAVLLVERLRARGAALSVRALFETPTVASLAAVAAAEQFVVPANAITDGAREITPQMLPLVKLTSAEVERVVAGVEGGAANVADVYPLAPLQEGILFHHLMGADQGTDAYVSPVVLEFESRERLDEFFAALQSVVDRHDIYRTAIVWEGLREPVQVVSRRAVLPVAEVLLDPSAEDRVATLVAAVGSVMDIGRAPLLDVHITAARAEEDGRWLGMLRIHHLVQDHTALEVMIGEVRAILNGRAADLTPSLPFREFVAQARSGADNGAHEEFFARLLGDVDEPTAPFGLTDARRDGAGSARARAALPAELASRVREVSRRSGASAATTLHVAWARVLAAVSGRSDVVFGTVLFGRMNAGAGSDRAAGLFINTLPVRLRVHEVGALDAVAQMRGLLAELFEHEHAPLAVAQQASGVSPDTPLFTSLFNYRHSSAAVRNQGIEPGSDSGLAGVRTVFTQEQTNYPLAVSVDDNGDSLRLVVDAIAPVDPNAVCALLLTAVENLVVALEQALDGGGDRPLSAVDVLEAS</sequence>
<dbReference type="SMART" id="SM00823">
    <property type="entry name" value="PKS_PP"/>
    <property type="match status" value="2"/>
</dbReference>
<dbReference type="PROSITE" id="PS00455">
    <property type="entry name" value="AMP_BINDING"/>
    <property type="match status" value="2"/>
</dbReference>
<comment type="cofactor">
    <cofactor evidence="1">
        <name>pantetheine 4'-phosphate</name>
        <dbReference type="ChEBI" id="CHEBI:47942"/>
    </cofactor>
</comment>
<dbReference type="InterPro" id="IPR036736">
    <property type="entry name" value="ACP-like_sf"/>
</dbReference>
<dbReference type="InterPro" id="IPR000873">
    <property type="entry name" value="AMP-dep_synth/lig_dom"/>
</dbReference>
<dbReference type="PANTHER" id="PTHR45527:SF1">
    <property type="entry name" value="FATTY ACID SYNTHASE"/>
    <property type="match status" value="1"/>
</dbReference>
<dbReference type="GO" id="GO:0005829">
    <property type="term" value="C:cytosol"/>
    <property type="evidence" value="ECO:0007669"/>
    <property type="project" value="TreeGrafter"/>
</dbReference>
<dbReference type="SUPFAM" id="SSF56801">
    <property type="entry name" value="Acetyl-CoA synthetase-like"/>
    <property type="match status" value="2"/>
</dbReference>
<dbReference type="InterPro" id="IPR001242">
    <property type="entry name" value="Condensation_dom"/>
</dbReference>
<feature type="region of interest" description="Disordered" evidence="5">
    <location>
        <begin position="2035"/>
        <end position="2054"/>
    </location>
</feature>
<dbReference type="RefSeq" id="WP_059210818.1">
    <property type="nucleotide sequence ID" value="NZ_KQ948675.1"/>
</dbReference>
<dbReference type="InterPro" id="IPR010071">
    <property type="entry name" value="AA_adenyl_dom"/>
</dbReference>
<gene>
    <name evidence="7" type="ORF">AQJ46_43135</name>
</gene>
<evidence type="ECO:0000313" key="7">
    <source>
        <dbReference type="EMBL" id="KUN58465.1"/>
    </source>
</evidence>
<dbReference type="Gene3D" id="3.30.559.30">
    <property type="entry name" value="Nonribosomal peptide synthetase, condensation domain"/>
    <property type="match status" value="3"/>
</dbReference>
<dbReference type="InterPro" id="IPR020806">
    <property type="entry name" value="PKS_PP-bd"/>
</dbReference>
<dbReference type="STRING" id="58343.AQJ46_43135"/>
<dbReference type="Gene3D" id="2.30.38.10">
    <property type="entry name" value="Luciferase, Domain 3"/>
    <property type="match status" value="2"/>
</dbReference>
<comment type="similarity">
    <text evidence="2">Belongs to the ATP-dependent AMP-binding enzyme family.</text>
</comment>
<dbReference type="Gene3D" id="3.30.559.10">
    <property type="entry name" value="Chloramphenicol acetyltransferase-like domain"/>
    <property type="match status" value="3"/>
</dbReference>
<dbReference type="SUPFAM" id="SSF47336">
    <property type="entry name" value="ACP-like"/>
    <property type="match status" value="2"/>
</dbReference>
<evidence type="ECO:0000256" key="4">
    <source>
        <dbReference type="ARBA" id="ARBA00022553"/>
    </source>
</evidence>
<dbReference type="FunFam" id="2.30.38.10:FF:000001">
    <property type="entry name" value="Non-ribosomal peptide synthetase PvdI"/>
    <property type="match status" value="2"/>
</dbReference>
<dbReference type="InterPro" id="IPR029058">
    <property type="entry name" value="AB_hydrolase_fold"/>
</dbReference>
<evidence type="ECO:0000256" key="2">
    <source>
        <dbReference type="ARBA" id="ARBA00006432"/>
    </source>
</evidence>
<dbReference type="PANTHER" id="PTHR45527">
    <property type="entry name" value="NONRIBOSOMAL PEPTIDE SYNTHETASE"/>
    <property type="match status" value="1"/>
</dbReference>
<dbReference type="InterPro" id="IPR006162">
    <property type="entry name" value="Ppantetheine_attach_site"/>
</dbReference>
<dbReference type="GO" id="GO:0008610">
    <property type="term" value="P:lipid biosynthetic process"/>
    <property type="evidence" value="ECO:0007669"/>
    <property type="project" value="UniProtKB-ARBA"/>
</dbReference>
<dbReference type="GO" id="GO:0003824">
    <property type="term" value="F:catalytic activity"/>
    <property type="evidence" value="ECO:0007669"/>
    <property type="project" value="InterPro"/>
</dbReference>
<dbReference type="Pfam" id="PF00550">
    <property type="entry name" value="PP-binding"/>
    <property type="match status" value="2"/>
</dbReference>
<proteinExistence type="inferred from homology"/>
<dbReference type="InterPro" id="IPR045851">
    <property type="entry name" value="AMP-bd_C_sf"/>
</dbReference>
<dbReference type="EMBL" id="LMWU01000057">
    <property type="protein sequence ID" value="KUN58465.1"/>
    <property type="molecule type" value="Genomic_DNA"/>
</dbReference>
<evidence type="ECO:0000256" key="1">
    <source>
        <dbReference type="ARBA" id="ARBA00001957"/>
    </source>
</evidence>
<comment type="caution">
    <text evidence="7">The sequence shown here is derived from an EMBL/GenBank/DDBJ whole genome shotgun (WGS) entry which is preliminary data.</text>
</comment>
<feature type="non-terminal residue" evidence="7">
    <location>
        <position position="2613"/>
    </location>
</feature>
<dbReference type="Pfam" id="PF00668">
    <property type="entry name" value="Condensation"/>
    <property type="match status" value="3"/>
</dbReference>
<dbReference type="GO" id="GO:0072330">
    <property type="term" value="P:monocarboxylic acid biosynthetic process"/>
    <property type="evidence" value="ECO:0007669"/>
    <property type="project" value="UniProtKB-ARBA"/>
</dbReference>
<dbReference type="PROSITE" id="PS50075">
    <property type="entry name" value="CARRIER"/>
    <property type="match status" value="2"/>
</dbReference>
<dbReference type="GO" id="GO:0044550">
    <property type="term" value="P:secondary metabolite biosynthetic process"/>
    <property type="evidence" value="ECO:0007669"/>
    <property type="project" value="UniProtKB-ARBA"/>
</dbReference>
<dbReference type="Gene3D" id="1.10.1200.10">
    <property type="entry name" value="ACP-like"/>
    <property type="match status" value="1"/>
</dbReference>
<accession>A0A101RN06</accession>